<dbReference type="GO" id="GO:0045087">
    <property type="term" value="P:innate immune response"/>
    <property type="evidence" value="ECO:0007669"/>
    <property type="project" value="UniProtKB-UniRule"/>
</dbReference>
<evidence type="ECO:0000256" key="7">
    <source>
        <dbReference type="RuleBase" id="RU369039"/>
    </source>
</evidence>
<dbReference type="Pfam" id="PF01273">
    <property type="entry name" value="LBP_BPI_CETP"/>
    <property type="match status" value="1"/>
</dbReference>
<organism evidence="11 12">
    <name type="scientific">Pagothenia borchgrevinki</name>
    <name type="common">Bald rockcod</name>
    <name type="synonym">Trematomus borchgrevinki</name>
    <dbReference type="NCBI Taxonomy" id="8213"/>
    <lineage>
        <taxon>Eukaryota</taxon>
        <taxon>Metazoa</taxon>
        <taxon>Chordata</taxon>
        <taxon>Craniata</taxon>
        <taxon>Vertebrata</taxon>
        <taxon>Euteleostomi</taxon>
        <taxon>Actinopterygii</taxon>
        <taxon>Neopterygii</taxon>
        <taxon>Teleostei</taxon>
        <taxon>Neoteleostei</taxon>
        <taxon>Acanthomorphata</taxon>
        <taxon>Eupercaria</taxon>
        <taxon>Perciformes</taxon>
        <taxon>Notothenioidei</taxon>
        <taxon>Nototheniidae</taxon>
        <taxon>Pagothenia</taxon>
    </lineage>
</organism>
<keyword evidence="7" id="KW-0391">Immunity</keyword>
<feature type="domain" description="Lipid-binding serum glycoprotein C-terminal" evidence="10">
    <location>
        <begin position="259"/>
        <end position="461"/>
    </location>
</feature>
<name>A0ABD2HD25_PAGBO</name>
<keyword evidence="7 8" id="KW-0732">Signal</keyword>
<keyword evidence="7" id="KW-0929">Antimicrobial</keyword>
<dbReference type="AlphaFoldDB" id="A0ABD2HD25"/>
<evidence type="ECO:0000256" key="8">
    <source>
        <dbReference type="SAM" id="SignalP"/>
    </source>
</evidence>
<dbReference type="InterPro" id="IPR030675">
    <property type="entry name" value="BPI/LBP"/>
</dbReference>
<dbReference type="Gene3D" id="3.15.20.10">
    <property type="entry name" value="Bactericidal permeability-increasing protein, domain 2"/>
    <property type="match status" value="1"/>
</dbReference>
<feature type="chain" id="PRO_5044822753" description="Bactericidal permeability-increasing protein" evidence="8">
    <location>
        <begin position="18"/>
        <end position="471"/>
    </location>
</feature>
<keyword evidence="12" id="KW-1185">Reference proteome</keyword>
<dbReference type="InterPro" id="IPR032942">
    <property type="entry name" value="BPI/LBP/Plunc"/>
</dbReference>
<evidence type="ECO:0000256" key="6">
    <source>
        <dbReference type="PIRSR" id="PIRSR002417-50"/>
    </source>
</evidence>
<dbReference type="EMBL" id="JBIYXZ010002070">
    <property type="protein sequence ID" value="KAL3063973.1"/>
    <property type="molecule type" value="Genomic_DNA"/>
</dbReference>
<evidence type="ECO:0000256" key="5">
    <source>
        <dbReference type="ARBA" id="ARBA00023180"/>
    </source>
</evidence>
<evidence type="ECO:0000313" key="12">
    <source>
        <dbReference type="Proteomes" id="UP001619887"/>
    </source>
</evidence>
<dbReference type="FunFam" id="3.15.10.10:FF:000001">
    <property type="entry name" value="phospholipid transfer protein-like"/>
    <property type="match status" value="1"/>
</dbReference>
<proteinExistence type="inferred from homology"/>
<comment type="domain">
    <text evidence="7">The N- and C-terminal barrels adopt an identical fold despite having only 13% of conserved residues.</text>
</comment>
<keyword evidence="7" id="KW-0044">Antibiotic</keyword>
<accession>A0ABD2HD25</accession>
<gene>
    <name evidence="11" type="ORF">OYC64_000308</name>
</gene>
<evidence type="ECO:0000256" key="1">
    <source>
        <dbReference type="ARBA" id="ARBA00004613"/>
    </source>
</evidence>
<comment type="domain">
    <text evidence="7">The N-terminal region may be exposed to the interior of the granule, whereas the C-terminal portion may be embedded in the membrane. During phagocytosis and degranulation, proteases may be released and activated and cleave BPI at the junction of the N- and C-terminal portions of the molecule, providing controlled release of the N-terminal antibacterial fragment when bacteria are ingested.</text>
</comment>
<feature type="disulfide bond" evidence="6">
    <location>
        <begin position="147"/>
        <end position="186"/>
    </location>
</feature>
<evidence type="ECO:0000256" key="4">
    <source>
        <dbReference type="ARBA" id="ARBA00023157"/>
    </source>
</evidence>
<reference evidence="11 12" key="1">
    <citation type="journal article" date="2022" name="G3 (Bethesda)">
        <title>Evaluating Illumina-, Nanopore-, and PacBio-based genome assembly strategies with the bald notothen, Trematomus borchgrevinki.</title>
        <authorList>
            <person name="Rayamajhi N."/>
            <person name="Cheng C.C."/>
            <person name="Catchen J.M."/>
        </authorList>
    </citation>
    <scope>NUCLEOTIDE SEQUENCE [LARGE SCALE GENOMIC DNA]</scope>
    <source>
        <strain evidence="11">AGRC-2024</strain>
    </source>
</reference>
<keyword evidence="7" id="KW-0399">Innate immunity</keyword>
<dbReference type="SUPFAM" id="SSF55394">
    <property type="entry name" value="Bactericidal permeability-increasing protein, BPI"/>
    <property type="match status" value="2"/>
</dbReference>
<keyword evidence="4 6" id="KW-1015">Disulfide bond</keyword>
<evidence type="ECO:0000259" key="10">
    <source>
        <dbReference type="SMART" id="SM00329"/>
    </source>
</evidence>
<reference evidence="11 12" key="2">
    <citation type="journal article" date="2024" name="G3 (Bethesda)">
        <title>The genome of the cryopelagic Antarctic bald notothen, Trematomus borchgrevinki.</title>
        <authorList>
            <person name="Rayamajhi N."/>
            <person name="Rivera-Colon A.G."/>
            <person name="Minhas B.F."/>
            <person name="Cheng C.C."/>
            <person name="Catchen J.M."/>
        </authorList>
    </citation>
    <scope>NUCLEOTIDE SEQUENCE [LARGE SCALE GENOMIC DNA]</scope>
    <source>
        <strain evidence="11">AGRC-2024</strain>
    </source>
</reference>
<dbReference type="Pfam" id="PF02886">
    <property type="entry name" value="LBP_BPI_CETP_C"/>
    <property type="match status" value="1"/>
</dbReference>
<sequence length="471" mass="51327">MLPAVIVVLMLISFTCGENPAIQVILTSKGLQYGTHIGAGWVQEKLEHNTLPDFSGKVLGIHYILTGITITKCDFPEPIVEFNPDNTGFTTSISGLSVALTGGWTTHFGLIHDGGSFNMAIFGLDVTSVVELGKDPDGHLSVTSISCDAQVGEVDIQFEGGASWIFQPLLEHFKGRMRDEIRSKICPDVEESIVSLEYHLQAMEDLSIQVDEDLVLYIPLTGVPVITASSMILGLKGEFYDMKTHEWPPFEAQNFTVPEQPDYMLSMGLSEFTMNSASYALYSGKRLHVLITDSMIPPYIHVRLNTSSMGPYVPQLPKMFPGLLMNLQVYASEVPMFSFQPGVVKLDLAGIVKASAIEPNGTQIPLFKLNVDLKFDGKVWVAAGRLKGSVALQNLTLTLAGSEVGHFETDTLESLVKMGVMAGLAKLNVELGKGVVLPRMRNAQLVNTVLAVEEGFIAMCSDAEVFTDSFN</sequence>
<dbReference type="Gene3D" id="3.15.10.10">
    <property type="entry name" value="Bactericidal permeability-increasing protein, domain 1"/>
    <property type="match status" value="1"/>
</dbReference>
<feature type="domain" description="Lipid-binding serum glycoprotein N-terminal" evidence="9">
    <location>
        <begin position="26"/>
        <end position="244"/>
    </location>
</feature>
<evidence type="ECO:0000256" key="3">
    <source>
        <dbReference type="ARBA" id="ARBA00022525"/>
    </source>
</evidence>
<evidence type="ECO:0000259" key="9">
    <source>
        <dbReference type="SMART" id="SM00328"/>
    </source>
</evidence>
<evidence type="ECO:0000313" key="11">
    <source>
        <dbReference type="EMBL" id="KAL3063973.1"/>
    </source>
</evidence>
<dbReference type="PANTHER" id="PTHR10504:SF132">
    <property type="entry name" value="BACTERICIDAL PERMEABILITY-INCREASING PROTEIN"/>
    <property type="match status" value="1"/>
</dbReference>
<dbReference type="InterPro" id="IPR001124">
    <property type="entry name" value="Lipid-bd_serum_glycop_C"/>
</dbReference>
<dbReference type="SMART" id="SM00328">
    <property type="entry name" value="BPI1"/>
    <property type="match status" value="1"/>
</dbReference>
<keyword evidence="3 7" id="KW-0964">Secreted</keyword>
<keyword evidence="5 7" id="KW-0325">Glycoprotein</keyword>
<comment type="subunit">
    <text evidence="7">Monomer. Homodimer; disulfide-linked.</text>
</comment>
<dbReference type="PANTHER" id="PTHR10504">
    <property type="entry name" value="BACTERICIDAL PERMEABILITY-INCREASING BPI PROTEIN-RELATED"/>
    <property type="match status" value="1"/>
</dbReference>
<feature type="signal peptide" evidence="8">
    <location>
        <begin position="1"/>
        <end position="17"/>
    </location>
</feature>
<comment type="subcellular location">
    <subcellularLocation>
        <location evidence="1 7">Secreted</location>
    </subcellularLocation>
</comment>
<comment type="caution">
    <text evidence="11">The sequence shown here is derived from an EMBL/GenBank/DDBJ whole genome shotgun (WGS) entry which is preliminary data.</text>
</comment>
<evidence type="ECO:0000256" key="2">
    <source>
        <dbReference type="ARBA" id="ARBA00007292"/>
    </source>
</evidence>
<dbReference type="SMART" id="SM00329">
    <property type="entry name" value="BPI2"/>
    <property type="match status" value="1"/>
</dbReference>
<dbReference type="InterPro" id="IPR017942">
    <property type="entry name" value="Lipid-bd_serum_glycop_N"/>
</dbReference>
<comment type="similarity">
    <text evidence="2">Belongs to the BPI/LBP/Plunc superfamily. BPI/LBP family.</text>
</comment>
<protein>
    <recommendedName>
        <fullName evidence="7">Bactericidal permeability-increasing protein</fullName>
        <shortName evidence="7">BPI</shortName>
    </recommendedName>
</protein>
<dbReference type="Proteomes" id="UP001619887">
    <property type="component" value="Unassembled WGS sequence"/>
</dbReference>
<dbReference type="GO" id="GO:0005615">
    <property type="term" value="C:extracellular space"/>
    <property type="evidence" value="ECO:0007669"/>
    <property type="project" value="UniProtKB-UniRule"/>
</dbReference>
<dbReference type="PIRSF" id="PIRSF002417">
    <property type="entry name" value="Lipid_binding_protein"/>
    <property type="match status" value="1"/>
</dbReference>
<dbReference type="InterPro" id="IPR017943">
    <property type="entry name" value="Bactericidal_perm-incr_a/b_dom"/>
</dbReference>
<comment type="function">
    <text evidence="7">The cytotoxic action of BPI is limited to many species of Gram-negative bacteria; this specificity may be explained by a strong affinity of the very basic N-terminal half for the negatively charged lipopolysaccharides that are unique to the Gram-negative bacterial outer envelope.</text>
</comment>
<dbReference type="GO" id="GO:0050829">
    <property type="term" value="P:defense response to Gram-negative bacterium"/>
    <property type="evidence" value="ECO:0007669"/>
    <property type="project" value="UniProtKB-UniRule"/>
</dbReference>